<dbReference type="GeneID" id="4906517"/>
<dbReference type="RefSeq" id="WP_011838864.1">
    <property type="nucleotide sequence ID" value="NC_009033.1"/>
</dbReference>
<dbReference type="eggNOG" id="arCOG08235">
    <property type="taxonomic scope" value="Archaea"/>
</dbReference>
<dbReference type="InterPro" id="IPR005297">
    <property type="entry name" value="Lipoprotein_repeat"/>
</dbReference>
<gene>
    <name evidence="2" type="ordered locus">Smar_0566</name>
</gene>
<dbReference type="EMBL" id="CP000575">
    <property type="protein sequence ID" value="ABN69673.1"/>
    <property type="molecule type" value="Genomic_DNA"/>
</dbReference>
<reference evidence="3" key="1">
    <citation type="journal article" date="2009" name="BMC Genomics">
        <title>The complete genome sequence of Staphylothermus marinus reveals differences in sulfur metabolism among heterotrophic Crenarchaeota.</title>
        <authorList>
            <person name="Anderson I.J."/>
            <person name="Dharmarajan L."/>
            <person name="Rodriguez J."/>
            <person name="Hooper S."/>
            <person name="Porat I."/>
            <person name="Ulrich L.E."/>
            <person name="Elkins J.G."/>
            <person name="Mavromatis K."/>
            <person name="Sun H."/>
            <person name="Land M."/>
            <person name="Lapidus A."/>
            <person name="Lucas S."/>
            <person name="Barry K."/>
            <person name="Huber H."/>
            <person name="Zhulin I.B."/>
            <person name="Whitman W.B."/>
            <person name="Mukhopadhyay B."/>
            <person name="Woese C."/>
            <person name="Bristow J."/>
            <person name="Kyrpides N."/>
        </authorList>
    </citation>
    <scope>NUCLEOTIDE SEQUENCE [LARGE SCALE GENOMIC DNA]</scope>
    <source>
        <strain evidence="3">ATCC 43588 / DSM 3639 / JCM 9404 / F1</strain>
    </source>
</reference>
<dbReference type="KEGG" id="smr:Smar_0566"/>
<keyword evidence="1" id="KW-1133">Transmembrane helix</keyword>
<evidence type="ECO:0008006" key="4">
    <source>
        <dbReference type="Google" id="ProtNLM"/>
    </source>
</evidence>
<dbReference type="HOGENOM" id="CLU_058029_2_0_2"/>
<sequence>MPWNTNVSVLIGILIVGLVVGLLTGYMVGSMSGYGAPTTSTITRTSTTTVTQTMTQTKYMEYDVKLAYSEEYGLYLVDSEGRTLYFFAKDYNGSSSCYGACAEHWPIFYVENPKVGPGLDPNDFGVITRNDGSKQLTYKGWPLYYFAGDEKPGDINGDGVKNVWFVAKPDYTIMIAVKPGLGAYLTDSKGMTLYFFAKDVNGTSNCYGTCAENWPPFMPKHLVVPSILNLTDFSFIRRSDGGVQLVYKGYPLYYWINDEKMGDTTGHGVKNVWSVAFVEGAMFSP</sequence>
<evidence type="ECO:0000313" key="2">
    <source>
        <dbReference type="EMBL" id="ABN69673.1"/>
    </source>
</evidence>
<evidence type="ECO:0000256" key="1">
    <source>
        <dbReference type="SAM" id="Phobius"/>
    </source>
</evidence>
<dbReference type="OrthoDB" id="206319at2157"/>
<organism evidence="2 3">
    <name type="scientific">Staphylothermus marinus (strain ATCC 43588 / DSM 3639 / JCM 9404 / F1)</name>
    <dbReference type="NCBI Taxonomy" id="399550"/>
    <lineage>
        <taxon>Archaea</taxon>
        <taxon>Thermoproteota</taxon>
        <taxon>Thermoprotei</taxon>
        <taxon>Desulfurococcales</taxon>
        <taxon>Desulfurococcaceae</taxon>
        <taxon>Staphylothermus</taxon>
    </lineage>
</organism>
<reference evidence="2 3" key="2">
    <citation type="journal article" date="2009" name="Stand. Genomic Sci.">
        <title>Complete genome sequence of Staphylothermus marinus Stetter and Fiala 1986 type strain F1.</title>
        <authorList>
            <person name="Anderson I.J."/>
            <person name="Sun H."/>
            <person name="Lapidus A."/>
            <person name="Copeland A."/>
            <person name="Glavina Del Rio T."/>
            <person name="Tice H."/>
            <person name="Dalin E."/>
            <person name="Lucas S."/>
            <person name="Barry K."/>
            <person name="Land M."/>
            <person name="Richardson P."/>
            <person name="Huber H."/>
            <person name="Kyrpides N.C."/>
        </authorList>
    </citation>
    <scope>NUCLEOTIDE SEQUENCE [LARGE SCALE GENOMIC DNA]</scope>
    <source>
        <strain evidence="3">ATCC 43588 / DSM 3639 / JCM 9404 / F1</strain>
    </source>
</reference>
<accession>A3DM13</accession>
<dbReference type="STRING" id="399550.Smar_0566"/>
<dbReference type="PANTHER" id="PTHR39335">
    <property type="entry name" value="BLL4220 PROTEIN"/>
    <property type="match status" value="1"/>
</dbReference>
<dbReference type="GO" id="GO:0043448">
    <property type="term" value="P:alkane catabolic process"/>
    <property type="evidence" value="ECO:0007669"/>
    <property type="project" value="TreeGrafter"/>
</dbReference>
<protein>
    <recommendedName>
        <fullName evidence="4">Lipoprotein</fullName>
    </recommendedName>
</protein>
<keyword evidence="1" id="KW-0812">Transmembrane</keyword>
<feature type="transmembrane region" description="Helical" evidence="1">
    <location>
        <begin position="6"/>
        <end position="28"/>
    </location>
</feature>
<dbReference type="Pfam" id="PF03640">
    <property type="entry name" value="Lipoprotein_15"/>
    <property type="match status" value="4"/>
</dbReference>
<name>A3DM13_STAMF</name>
<evidence type="ECO:0000313" key="3">
    <source>
        <dbReference type="Proteomes" id="UP000000254"/>
    </source>
</evidence>
<dbReference type="PANTHER" id="PTHR39335:SF1">
    <property type="entry name" value="BLL4220 PROTEIN"/>
    <property type="match status" value="1"/>
</dbReference>
<keyword evidence="1" id="KW-0472">Membrane</keyword>
<dbReference type="Proteomes" id="UP000000254">
    <property type="component" value="Chromosome"/>
</dbReference>
<proteinExistence type="predicted"/>
<keyword evidence="3" id="KW-1185">Reference proteome</keyword>
<dbReference type="AlphaFoldDB" id="A3DM13"/>